<dbReference type="InterPro" id="IPR048800">
    <property type="entry name" value="Cac1-like_C"/>
</dbReference>
<protein>
    <recommendedName>
        <fullName evidence="10">Chromatin assembly factor 1 subunit FAS1</fullName>
    </recommendedName>
</protein>
<evidence type="ECO:0000256" key="3">
    <source>
        <dbReference type="ARBA" id="ARBA00023204"/>
    </source>
</evidence>
<dbReference type="Proteomes" id="UP000249390">
    <property type="component" value="Unassembled WGS sequence"/>
</dbReference>
<dbReference type="GO" id="GO:0006334">
    <property type="term" value="P:nucleosome assembly"/>
    <property type="evidence" value="ECO:0007669"/>
    <property type="project" value="TreeGrafter"/>
</dbReference>
<evidence type="ECO:0000256" key="2">
    <source>
        <dbReference type="ARBA" id="ARBA00022763"/>
    </source>
</evidence>
<dbReference type="PANTHER" id="PTHR15272:SF0">
    <property type="entry name" value="CHROMATIN ASSEMBLY FACTOR 1 SUBUNIT A"/>
    <property type="match status" value="1"/>
</dbReference>
<feature type="region of interest" description="Disordered" evidence="5">
    <location>
        <begin position="262"/>
        <end position="389"/>
    </location>
</feature>
<evidence type="ECO:0000256" key="1">
    <source>
        <dbReference type="ARBA" id="ARBA00004123"/>
    </source>
</evidence>
<feature type="region of interest" description="Disordered" evidence="5">
    <location>
        <begin position="1"/>
        <end position="41"/>
    </location>
</feature>
<reference evidence="8 9" key="1">
    <citation type="submission" date="2018-06" db="EMBL/GenBank/DDBJ databases">
        <title>The Genome of Cuscuta australis (Dodder) Provides Insight into the Evolution of Plant Parasitism.</title>
        <authorList>
            <person name="Liu H."/>
        </authorList>
    </citation>
    <scope>NUCLEOTIDE SEQUENCE [LARGE SCALE GENOMIC DNA]</scope>
    <source>
        <strain evidence="9">cv. Yunnan</strain>
        <tissue evidence="8">Vines</tissue>
    </source>
</reference>
<dbReference type="InterPro" id="IPR022043">
    <property type="entry name" value="CAF1A_DD"/>
</dbReference>
<evidence type="ECO:0000313" key="9">
    <source>
        <dbReference type="Proteomes" id="UP000249390"/>
    </source>
</evidence>
<feature type="compositionally biased region" description="Polar residues" evidence="5">
    <location>
        <begin position="360"/>
        <end position="379"/>
    </location>
</feature>
<dbReference type="GO" id="GO:0033186">
    <property type="term" value="C:CAF-1 complex"/>
    <property type="evidence" value="ECO:0007669"/>
    <property type="project" value="TreeGrafter"/>
</dbReference>
<evidence type="ECO:0008006" key="10">
    <source>
        <dbReference type="Google" id="ProtNLM"/>
    </source>
</evidence>
<name>A0A328DDE5_9ASTE</name>
<dbReference type="GO" id="GO:0006281">
    <property type="term" value="P:DNA repair"/>
    <property type="evidence" value="ECO:0007669"/>
    <property type="project" value="UniProtKB-KW"/>
</dbReference>
<evidence type="ECO:0000259" key="7">
    <source>
        <dbReference type="Pfam" id="PF21796"/>
    </source>
</evidence>
<dbReference type="PANTHER" id="PTHR15272">
    <property type="entry name" value="CHROMATIN ASSEMBLY FACTOR 1 SUBUNIT A CAF-1 SUBUNIT A"/>
    <property type="match status" value="1"/>
</dbReference>
<feature type="compositionally biased region" description="Low complexity" evidence="5">
    <location>
        <begin position="816"/>
        <end position="827"/>
    </location>
</feature>
<gene>
    <name evidence="8" type="ORF">DM860_009115</name>
</gene>
<organism evidence="8 9">
    <name type="scientific">Cuscuta australis</name>
    <dbReference type="NCBI Taxonomy" id="267555"/>
    <lineage>
        <taxon>Eukaryota</taxon>
        <taxon>Viridiplantae</taxon>
        <taxon>Streptophyta</taxon>
        <taxon>Embryophyta</taxon>
        <taxon>Tracheophyta</taxon>
        <taxon>Spermatophyta</taxon>
        <taxon>Magnoliopsida</taxon>
        <taxon>eudicotyledons</taxon>
        <taxon>Gunneridae</taxon>
        <taxon>Pentapetalae</taxon>
        <taxon>asterids</taxon>
        <taxon>lamiids</taxon>
        <taxon>Solanales</taxon>
        <taxon>Convolvulaceae</taxon>
        <taxon>Cuscuteae</taxon>
        <taxon>Cuscuta</taxon>
        <taxon>Cuscuta subgen. Grammica</taxon>
        <taxon>Cuscuta sect. Cleistogrammica</taxon>
    </lineage>
</organism>
<feature type="compositionally biased region" description="Basic and acidic residues" evidence="5">
    <location>
        <begin position="841"/>
        <end position="850"/>
    </location>
</feature>
<evidence type="ECO:0000256" key="4">
    <source>
        <dbReference type="ARBA" id="ARBA00023242"/>
    </source>
</evidence>
<sequence>MAEPMAVDVSEGAGAKGPDSQGEAASKGSLKRKRASFAVGVSPEEKEAKIEALREELEGLFRYYREELERRVVGDGEVLKTCVSMNSAVAGLMEESSLPLTKLVDEIFAKIGGTVSGGLKIGAENISKTGVKSTVISIGQRMFYGIPGSDADVLEDDSESALWCWETRDAKLLPKSVRSAIRIRRTCRKKIHERISAVSGMLAALYKPDSHQNSKELMKASEKLSKVLAEADIRLLIHNMGQTSGAEMAEKDTKKEKILIKQMERSKREAEKEKKRLDKELQKEKLQSEKEQRRLQQEAEKEEKRREKEESELRKQLKKQQEEAEKDQRRKEKEEADLKKQQSLQKQASLMERFLKKNKSSSTPQDDPLLNSVTSNLSPDKSDKMPGSVTPLMDSILSLKDVIHAEDLWRSHLNSWRCLGHLIHSNKNAHWGLRRGPRTEVVKELKLTTNRGLTNDDELTEAKLVDGWVDTNGDSKACCVNPKSLPSGARNNFRSIKLLQFDKSHRPAFYGVWPKKSETVRGLCPFTKDPELDYEFDSDEEWEEEEPGESLSDCDKDDIESLEEDRSRGDGEEEESEDGFFVPDGYLSEDEGVELEKNEPDSMAETKVTESLKQEVQGEEISVLRQQKYLNNFTEHALKKNQPLFVLNFMHEKAMLLLDDDVTGNIKVEQACLGALKMCSFPGYPSIRISYPNPMDEGAVEASPSNSCKIVSTPQVTTSALQDSDLPQVVSAIKSHGQGLNKVVESLQHKFPHISKTQIRSKVREIADFSDNRWQVKKDILVKLGISVTPEKVGSKRTMKSIATFFSKRCLPPSSPTSNNDPNETSPQPNLKTHLGGSKLFLEESENKQE</sequence>
<keyword evidence="3" id="KW-0234">DNA repair</keyword>
<proteinExistence type="predicted"/>
<feature type="compositionally biased region" description="Low complexity" evidence="5">
    <location>
        <begin position="341"/>
        <end position="350"/>
    </location>
</feature>
<feature type="domain" description="Chromatin assembly factor 1 subunit A dimerization" evidence="6">
    <location>
        <begin position="497"/>
        <end position="565"/>
    </location>
</feature>
<comment type="subcellular location">
    <subcellularLocation>
        <location evidence="1">Nucleus</location>
    </subcellularLocation>
</comment>
<feature type="region of interest" description="Disordered" evidence="5">
    <location>
        <begin position="809"/>
        <end position="850"/>
    </location>
</feature>
<dbReference type="EMBL" id="NQVE01000183">
    <property type="protein sequence ID" value="RAL41933.1"/>
    <property type="molecule type" value="Genomic_DNA"/>
</dbReference>
<keyword evidence="9" id="KW-1185">Reference proteome</keyword>
<feature type="compositionally biased region" description="Basic and acidic residues" evidence="5">
    <location>
        <begin position="262"/>
        <end position="340"/>
    </location>
</feature>
<feature type="region of interest" description="Disordered" evidence="5">
    <location>
        <begin position="537"/>
        <end position="586"/>
    </location>
</feature>
<feature type="domain" description="Chromatin assembly factor 1 subunit Cac1-like C-terminal" evidence="7">
    <location>
        <begin position="726"/>
        <end position="776"/>
    </location>
</feature>
<accession>A0A328DDE5</accession>
<dbReference type="Pfam" id="PF21796">
    <property type="entry name" value="Cac1_C"/>
    <property type="match status" value="1"/>
</dbReference>
<keyword evidence="2" id="KW-0227">DNA damage</keyword>
<dbReference type="AlphaFoldDB" id="A0A328DDE5"/>
<keyword evidence="4" id="KW-0539">Nucleus</keyword>
<feature type="compositionally biased region" description="Acidic residues" evidence="5">
    <location>
        <begin position="537"/>
        <end position="548"/>
    </location>
</feature>
<evidence type="ECO:0000259" key="6">
    <source>
        <dbReference type="Pfam" id="PF12253"/>
    </source>
</evidence>
<dbReference type="Pfam" id="PF12253">
    <property type="entry name" value="CAF1A_dimeriz"/>
    <property type="match status" value="1"/>
</dbReference>
<dbReference type="GO" id="GO:0005634">
    <property type="term" value="C:nucleus"/>
    <property type="evidence" value="ECO:0007669"/>
    <property type="project" value="UniProtKB-SubCell"/>
</dbReference>
<evidence type="ECO:0000313" key="8">
    <source>
        <dbReference type="EMBL" id="RAL41933.1"/>
    </source>
</evidence>
<evidence type="ECO:0000256" key="5">
    <source>
        <dbReference type="SAM" id="MobiDB-lite"/>
    </source>
</evidence>
<comment type="caution">
    <text evidence="8">The sequence shown here is derived from an EMBL/GenBank/DDBJ whole genome shotgun (WGS) entry which is preliminary data.</text>
</comment>